<evidence type="ECO:0000259" key="2">
    <source>
        <dbReference type="Pfam" id="PF14237"/>
    </source>
</evidence>
<feature type="transmembrane region" description="Helical" evidence="1">
    <location>
        <begin position="226"/>
        <end position="249"/>
    </location>
</feature>
<proteinExistence type="predicted"/>
<reference evidence="3 4" key="1">
    <citation type="submission" date="2019-02" db="EMBL/GenBank/DDBJ databases">
        <title>Deep-cultivation of Planctomycetes and their phenomic and genomic characterization uncovers novel biology.</title>
        <authorList>
            <person name="Wiegand S."/>
            <person name="Jogler M."/>
            <person name="Boedeker C."/>
            <person name="Pinto D."/>
            <person name="Vollmers J."/>
            <person name="Rivas-Marin E."/>
            <person name="Kohn T."/>
            <person name="Peeters S.H."/>
            <person name="Heuer A."/>
            <person name="Rast P."/>
            <person name="Oberbeckmann S."/>
            <person name="Bunk B."/>
            <person name="Jeske O."/>
            <person name="Meyerdierks A."/>
            <person name="Storesund J.E."/>
            <person name="Kallscheuer N."/>
            <person name="Luecker S."/>
            <person name="Lage O.M."/>
            <person name="Pohl T."/>
            <person name="Merkel B.J."/>
            <person name="Hornburger P."/>
            <person name="Mueller R.-W."/>
            <person name="Bruemmer F."/>
            <person name="Labrenz M."/>
            <person name="Spormann A.M."/>
            <person name="Op den Camp H."/>
            <person name="Overmann J."/>
            <person name="Amann R."/>
            <person name="Jetten M.S.M."/>
            <person name="Mascher T."/>
            <person name="Medema M.H."/>
            <person name="Devos D.P."/>
            <person name="Kaster A.-K."/>
            <person name="Ovreas L."/>
            <person name="Rohde M."/>
            <person name="Galperin M.Y."/>
            <person name="Jogler C."/>
        </authorList>
    </citation>
    <scope>NUCLEOTIDE SEQUENCE [LARGE SCALE GENOMIC DNA]</scope>
    <source>
        <strain evidence="3 4">SV_7m_r</strain>
    </source>
</reference>
<keyword evidence="1" id="KW-0812">Transmembrane</keyword>
<name>A0A517STD7_9BACT</name>
<dbReference type="Proteomes" id="UP000315003">
    <property type="component" value="Chromosome"/>
</dbReference>
<dbReference type="Pfam" id="PF14237">
    <property type="entry name" value="GYF_2"/>
    <property type="match status" value="1"/>
</dbReference>
<evidence type="ECO:0000256" key="1">
    <source>
        <dbReference type="SAM" id="Phobius"/>
    </source>
</evidence>
<gene>
    <name evidence="3" type="ORF">SV7mr_18960</name>
</gene>
<keyword evidence="1" id="KW-1133">Transmembrane helix</keyword>
<dbReference type="RefSeq" id="WP_145271236.1">
    <property type="nucleotide sequence ID" value="NZ_CP036272.1"/>
</dbReference>
<feature type="transmembrane region" description="Helical" evidence="1">
    <location>
        <begin position="279"/>
        <end position="306"/>
    </location>
</feature>
<organism evidence="3 4">
    <name type="scientific">Stieleria bergensis</name>
    <dbReference type="NCBI Taxonomy" id="2528025"/>
    <lineage>
        <taxon>Bacteria</taxon>
        <taxon>Pseudomonadati</taxon>
        <taxon>Planctomycetota</taxon>
        <taxon>Planctomycetia</taxon>
        <taxon>Pirellulales</taxon>
        <taxon>Pirellulaceae</taxon>
        <taxon>Stieleria</taxon>
    </lineage>
</organism>
<feature type="domain" description="GYF" evidence="2">
    <location>
        <begin position="97"/>
        <end position="142"/>
    </location>
</feature>
<dbReference type="OrthoDB" id="292841at2"/>
<keyword evidence="4" id="KW-1185">Reference proteome</keyword>
<feature type="transmembrane region" description="Helical" evidence="1">
    <location>
        <begin position="189"/>
        <end position="214"/>
    </location>
</feature>
<dbReference type="InterPro" id="IPR025640">
    <property type="entry name" value="GYF_2"/>
</dbReference>
<sequence length="310" mass="33570">MSSDRVYIRFKGKTLGPLSLEKVRELVKRGQVTRLHDVSADGISWMQAEEFGDLFATKPSAAPSSRLESSNNDNQLSSRGPVLAIREGEPHDNSVEWYAHIDGEPTGPLTLTEIDALIKSGSLTSNTLIWRAGFDDWLPAKSSLPERFSQAPLASMNSHESPEAEITRGRVGIESRSILKGMVNSRISVLFLAISIMVFSSLQLLFFMATMLIADVASWSVGNERGSVPAGLCGITISGLMFAAGVLLLRYANSLKGLSAEREDLAIEAVRRVGVFWKYCALVVLVFQVLSLGGLLLTTVLAAAVASQEI</sequence>
<evidence type="ECO:0000313" key="3">
    <source>
        <dbReference type="EMBL" id="QDT59389.1"/>
    </source>
</evidence>
<keyword evidence="1" id="KW-0472">Membrane</keyword>
<dbReference type="EMBL" id="CP036272">
    <property type="protein sequence ID" value="QDT59389.1"/>
    <property type="molecule type" value="Genomic_DNA"/>
</dbReference>
<protein>
    <recommendedName>
        <fullName evidence="2">GYF domain-containing protein</fullName>
    </recommendedName>
</protein>
<accession>A0A517STD7</accession>
<evidence type="ECO:0000313" key="4">
    <source>
        <dbReference type="Proteomes" id="UP000315003"/>
    </source>
</evidence>
<dbReference type="AlphaFoldDB" id="A0A517STD7"/>